<proteinExistence type="predicted"/>
<sequence>MITIAVVNYRRYYGYTQQDFANLIGKDRKTYCLKEKGRINFSPQEMLLIRDELRKFDKSLTIDQIFFTSKMDKMSNSN</sequence>
<dbReference type="GO" id="GO:0003677">
    <property type="term" value="F:DNA binding"/>
    <property type="evidence" value="ECO:0007669"/>
    <property type="project" value="InterPro"/>
</dbReference>
<dbReference type="SUPFAM" id="SSF47413">
    <property type="entry name" value="lambda repressor-like DNA-binding domains"/>
    <property type="match status" value="1"/>
</dbReference>
<accession>A0A8S5SBE0</accession>
<dbReference type="EMBL" id="BK032566">
    <property type="protein sequence ID" value="DAF48240.1"/>
    <property type="molecule type" value="Genomic_DNA"/>
</dbReference>
<dbReference type="Gene3D" id="1.10.260.40">
    <property type="entry name" value="lambda repressor-like DNA-binding domains"/>
    <property type="match status" value="1"/>
</dbReference>
<name>A0A8S5SBE0_9CAUD</name>
<protein>
    <submittedName>
        <fullName evidence="1">Putative transcriptional regulator</fullName>
    </submittedName>
</protein>
<reference evidence="1" key="1">
    <citation type="journal article" date="2021" name="Proc. Natl. Acad. Sci. U.S.A.">
        <title>A Catalog of Tens of Thousands of Viruses from Human Metagenomes Reveals Hidden Associations with Chronic Diseases.</title>
        <authorList>
            <person name="Tisza M.J."/>
            <person name="Buck C.B."/>
        </authorList>
    </citation>
    <scope>NUCLEOTIDE SEQUENCE</scope>
    <source>
        <strain evidence="1">Ct4Z13</strain>
    </source>
</reference>
<dbReference type="InterPro" id="IPR010982">
    <property type="entry name" value="Lambda_DNA-bd_dom_sf"/>
</dbReference>
<evidence type="ECO:0000313" key="1">
    <source>
        <dbReference type="EMBL" id="DAF48240.1"/>
    </source>
</evidence>
<organism evidence="1">
    <name type="scientific">Siphoviridae sp. ct4Z13</name>
    <dbReference type="NCBI Taxonomy" id="2827778"/>
    <lineage>
        <taxon>Viruses</taxon>
        <taxon>Duplodnaviria</taxon>
        <taxon>Heunggongvirae</taxon>
        <taxon>Uroviricota</taxon>
        <taxon>Caudoviricetes</taxon>
    </lineage>
</organism>